<comment type="caution">
    <text evidence="2">The sequence shown here is derived from an EMBL/GenBank/DDBJ whole genome shotgun (WGS) entry which is preliminary data.</text>
</comment>
<dbReference type="PROSITE" id="PS51819">
    <property type="entry name" value="VOC"/>
    <property type="match status" value="1"/>
</dbReference>
<dbReference type="Proteomes" id="UP001597145">
    <property type="component" value="Unassembled WGS sequence"/>
</dbReference>
<proteinExistence type="predicted"/>
<sequence length="150" mass="16377">MNNPIPLGGFIQIALVVENIETAIDSWCELFDVPRPSVRVTEAVPNHDETYRGAVAAYGLKLAVIDCADRGFIVELHEPDRNPSTFREFLDKHGNGVHHVGFQVGDARDAVIGELEDMGYVMRTLGAGGSWTIVDAEDALGVNLNIKPHL</sequence>
<feature type="domain" description="VOC" evidence="1">
    <location>
        <begin position="9"/>
        <end position="149"/>
    </location>
</feature>
<keyword evidence="3" id="KW-1185">Reference proteome</keyword>
<dbReference type="Gene3D" id="3.10.180.10">
    <property type="entry name" value="2,3-Dihydroxybiphenyl 1,2-Dioxygenase, domain 1"/>
    <property type="match status" value="1"/>
</dbReference>
<dbReference type="Pfam" id="PF13669">
    <property type="entry name" value="Glyoxalase_4"/>
    <property type="match status" value="1"/>
</dbReference>
<organism evidence="2 3">
    <name type="scientific">Pseudonocardia aurantiaca</name>
    <dbReference type="NCBI Taxonomy" id="75290"/>
    <lineage>
        <taxon>Bacteria</taxon>
        <taxon>Bacillati</taxon>
        <taxon>Actinomycetota</taxon>
        <taxon>Actinomycetes</taxon>
        <taxon>Pseudonocardiales</taxon>
        <taxon>Pseudonocardiaceae</taxon>
        <taxon>Pseudonocardia</taxon>
    </lineage>
</organism>
<dbReference type="InterPro" id="IPR029068">
    <property type="entry name" value="Glyas_Bleomycin-R_OHBP_Dase"/>
</dbReference>
<evidence type="ECO:0000313" key="3">
    <source>
        <dbReference type="Proteomes" id="UP001597145"/>
    </source>
</evidence>
<evidence type="ECO:0000313" key="2">
    <source>
        <dbReference type="EMBL" id="MFD1534752.1"/>
    </source>
</evidence>
<dbReference type="RefSeq" id="WP_343982371.1">
    <property type="nucleotide sequence ID" value="NZ_BAAAJG010000015.1"/>
</dbReference>
<name>A0ABW4FW16_9PSEU</name>
<dbReference type="InterPro" id="IPR037523">
    <property type="entry name" value="VOC_core"/>
</dbReference>
<evidence type="ECO:0000259" key="1">
    <source>
        <dbReference type="PROSITE" id="PS51819"/>
    </source>
</evidence>
<reference evidence="3" key="1">
    <citation type="journal article" date="2019" name="Int. J. Syst. Evol. Microbiol.">
        <title>The Global Catalogue of Microorganisms (GCM) 10K type strain sequencing project: providing services to taxonomists for standard genome sequencing and annotation.</title>
        <authorList>
            <consortium name="The Broad Institute Genomics Platform"/>
            <consortium name="The Broad Institute Genome Sequencing Center for Infectious Disease"/>
            <person name="Wu L."/>
            <person name="Ma J."/>
        </authorList>
    </citation>
    <scope>NUCLEOTIDE SEQUENCE [LARGE SCALE GENOMIC DNA]</scope>
    <source>
        <strain evidence="3">JCM 12165</strain>
    </source>
</reference>
<accession>A0ABW4FW16</accession>
<protein>
    <submittedName>
        <fullName evidence="2">VOC family protein</fullName>
    </submittedName>
</protein>
<gene>
    <name evidence="2" type="ORF">ACFSCY_35570</name>
</gene>
<dbReference type="EMBL" id="JBHUCP010000045">
    <property type="protein sequence ID" value="MFD1534752.1"/>
    <property type="molecule type" value="Genomic_DNA"/>
</dbReference>
<dbReference type="SUPFAM" id="SSF54593">
    <property type="entry name" value="Glyoxalase/Bleomycin resistance protein/Dihydroxybiphenyl dioxygenase"/>
    <property type="match status" value="1"/>
</dbReference>